<dbReference type="GO" id="GO:0046872">
    <property type="term" value="F:metal ion binding"/>
    <property type="evidence" value="ECO:0007669"/>
    <property type="project" value="UniProtKB-KW"/>
</dbReference>
<feature type="binding site" evidence="8">
    <location>
        <position position="374"/>
    </location>
    <ligand>
        <name>[4Fe-4S] cluster</name>
        <dbReference type="ChEBI" id="CHEBI:49883"/>
        <label>1</label>
    </ligand>
</feature>
<dbReference type="NCBIfam" id="NF003454">
    <property type="entry name" value="PRK05035.1"/>
    <property type="match status" value="1"/>
</dbReference>
<name>A0A1G5PHY1_9GAMM</name>
<evidence type="ECO:0000256" key="8">
    <source>
        <dbReference type="HAMAP-Rule" id="MF_00461"/>
    </source>
</evidence>
<dbReference type="HAMAP" id="MF_00461">
    <property type="entry name" value="RsxC_RnfC"/>
    <property type="match status" value="1"/>
</dbReference>
<dbReference type="AlphaFoldDB" id="A0A1G5PHY1"/>
<reference evidence="10 11" key="1">
    <citation type="submission" date="2016-10" db="EMBL/GenBank/DDBJ databases">
        <authorList>
            <person name="de Groot N.N."/>
        </authorList>
    </citation>
    <scope>NUCLEOTIDE SEQUENCE [LARGE SCALE GENOMIC DNA]</scope>
    <source>
        <strain evidence="10 11">HLD2</strain>
    </source>
</reference>
<dbReference type="GO" id="GO:0022900">
    <property type="term" value="P:electron transport chain"/>
    <property type="evidence" value="ECO:0007669"/>
    <property type="project" value="UniProtKB-UniRule"/>
</dbReference>
<feature type="binding site" evidence="8">
    <location>
        <position position="377"/>
    </location>
    <ligand>
        <name>[4Fe-4S] cluster</name>
        <dbReference type="ChEBI" id="CHEBI:49883"/>
        <label>1</label>
    </ligand>
</feature>
<dbReference type="PANTHER" id="PTHR43034">
    <property type="entry name" value="ION-TRANSLOCATING OXIDOREDUCTASE COMPLEX SUBUNIT C"/>
    <property type="match status" value="1"/>
</dbReference>
<keyword evidence="3 8" id="KW-0479">Metal-binding</keyword>
<evidence type="ECO:0000259" key="9">
    <source>
        <dbReference type="PROSITE" id="PS51379"/>
    </source>
</evidence>
<dbReference type="OrthoDB" id="9767754at2"/>
<sequence length="446" mass="48382">MGLLNLFKRKTFSHGIHPPEYKEETAHKPIRRLPFAPEMVIPLSQHFGAAAIPLVHPGQEVLRGEPVARADGFMSAPIHAPATGIIEDIHLMPTARGPKVESIILKAHPGASQRVLYGAELDVDTMSAEELVKAIQDTGMVGLGGAGFPTHVKLTVPPEHPVDTLVVNGCECEPYLTTDHRIMLEHTDELIRGIRIAMRASGTRRAVIGIEDNKSDAIKAIRERLKPEDPIAVQEVRTKYPQGSEKLLITVLLGREVPSGGLPFQVGVVVNNVGTLAEIGRLLPKGEGLIERVVTIAGPEVKKPGNYLVPLGTPLRFILEQVGYFGDAGHLILGGPMMGTTVASLDVPITKPVSGLVVLPEESANEHPDRVYPCIRCGTCVDACPIHLNPSRLGQLAARRQYETMAAEFHLNDCFECGCCSYVCPSNIPLVQYFRIAKSVNRERAA</sequence>
<dbReference type="GO" id="GO:0009055">
    <property type="term" value="F:electron transfer activity"/>
    <property type="evidence" value="ECO:0007669"/>
    <property type="project" value="InterPro"/>
</dbReference>
<proteinExistence type="inferred from homology"/>
<comment type="similarity">
    <text evidence="8">Belongs to the 4Fe4S bacterial-type ferredoxin family. RnfC subfamily.</text>
</comment>
<protein>
    <recommendedName>
        <fullName evidence="8">Ion-translocating oxidoreductase complex subunit C</fullName>
        <ecNumber evidence="8">7.-.-.-</ecNumber>
    </recommendedName>
    <alternativeName>
        <fullName evidence="8">Rnf electron transport complex subunit C</fullName>
    </alternativeName>
</protein>
<feature type="binding site" evidence="8">
    <location>
        <position position="380"/>
    </location>
    <ligand>
        <name>[4Fe-4S] cluster</name>
        <dbReference type="ChEBI" id="CHEBI:49883"/>
        <label>1</label>
    </ligand>
</feature>
<dbReference type="InterPro" id="IPR037225">
    <property type="entry name" value="Nuo51_FMN-bd_sf"/>
</dbReference>
<dbReference type="PROSITE" id="PS51379">
    <property type="entry name" value="4FE4S_FER_2"/>
    <property type="match status" value="2"/>
</dbReference>
<dbReference type="InterPro" id="IPR017900">
    <property type="entry name" value="4Fe4S_Fe_S_CS"/>
</dbReference>
<dbReference type="GO" id="GO:0005886">
    <property type="term" value="C:plasma membrane"/>
    <property type="evidence" value="ECO:0007669"/>
    <property type="project" value="UniProtKB-SubCell"/>
</dbReference>
<evidence type="ECO:0000256" key="1">
    <source>
        <dbReference type="ARBA" id="ARBA00022448"/>
    </source>
</evidence>
<feature type="domain" description="4Fe-4S ferredoxin-type" evidence="9">
    <location>
        <begin position="362"/>
        <end position="394"/>
    </location>
</feature>
<feature type="binding site" evidence="8">
    <location>
        <position position="424"/>
    </location>
    <ligand>
        <name>[4Fe-4S] cluster</name>
        <dbReference type="ChEBI" id="CHEBI:49883"/>
        <label>1</label>
    </ligand>
</feature>
<comment type="subcellular location">
    <subcellularLocation>
        <location evidence="8">Cell inner membrane</location>
        <topology evidence="8">Peripheral membrane protein</topology>
    </subcellularLocation>
</comment>
<evidence type="ECO:0000313" key="10">
    <source>
        <dbReference type="EMBL" id="SCZ49125.1"/>
    </source>
</evidence>
<dbReference type="InterPro" id="IPR010208">
    <property type="entry name" value="Ion_transpt_RnfC/RsxC"/>
</dbReference>
<dbReference type="EC" id="7.-.-.-" evidence="8"/>
<keyword evidence="2 8" id="KW-0004">4Fe-4S</keyword>
<gene>
    <name evidence="8" type="primary">rnfC</name>
    <name evidence="10" type="ORF">SAMN03097708_00055</name>
</gene>
<feature type="binding site" evidence="8">
    <location>
        <position position="420"/>
    </location>
    <ligand>
        <name>[4Fe-4S] cluster</name>
        <dbReference type="ChEBI" id="CHEBI:49883"/>
        <label>2</label>
    </ligand>
</feature>
<dbReference type="PROSITE" id="PS00198">
    <property type="entry name" value="4FE4S_FER_1"/>
    <property type="match status" value="1"/>
</dbReference>
<keyword evidence="4 8" id="KW-0677">Repeat</keyword>
<evidence type="ECO:0000256" key="5">
    <source>
        <dbReference type="ARBA" id="ARBA00022982"/>
    </source>
</evidence>
<dbReference type="Gene3D" id="3.30.70.20">
    <property type="match status" value="1"/>
</dbReference>
<evidence type="ECO:0000256" key="2">
    <source>
        <dbReference type="ARBA" id="ARBA00022485"/>
    </source>
</evidence>
<comment type="function">
    <text evidence="8">Part of a membrane-bound complex that couples electron transfer with translocation of ions across the membrane.</text>
</comment>
<comment type="subunit">
    <text evidence="8">The complex is composed of six subunits: RnfA, RnfB, RnfC, RnfD, RnfE and RnfG.</text>
</comment>
<feature type="binding site" evidence="8">
    <location>
        <position position="414"/>
    </location>
    <ligand>
        <name>[4Fe-4S] cluster</name>
        <dbReference type="ChEBI" id="CHEBI:49883"/>
        <label>2</label>
    </ligand>
</feature>
<evidence type="ECO:0000256" key="6">
    <source>
        <dbReference type="ARBA" id="ARBA00023004"/>
    </source>
</evidence>
<dbReference type="Gene3D" id="3.40.50.11540">
    <property type="entry name" value="NADH-ubiquinone oxidoreductase 51kDa subunit"/>
    <property type="match status" value="1"/>
</dbReference>
<feature type="binding site" evidence="8">
    <location>
        <position position="417"/>
    </location>
    <ligand>
        <name>[4Fe-4S] cluster</name>
        <dbReference type="ChEBI" id="CHEBI:49883"/>
        <label>2</label>
    </ligand>
</feature>
<evidence type="ECO:0000256" key="3">
    <source>
        <dbReference type="ARBA" id="ARBA00022723"/>
    </source>
</evidence>
<keyword evidence="11" id="KW-1185">Reference proteome</keyword>
<dbReference type="Pfam" id="PF13375">
    <property type="entry name" value="RnfC_N"/>
    <property type="match status" value="1"/>
</dbReference>
<dbReference type="InterPro" id="IPR026902">
    <property type="entry name" value="RnfC_N"/>
</dbReference>
<dbReference type="STRING" id="415747.SAMN03097708_00055"/>
<keyword evidence="5 8" id="KW-0249">Electron transport</keyword>
<dbReference type="Pfam" id="PF01512">
    <property type="entry name" value="Complex1_51K"/>
    <property type="match status" value="1"/>
</dbReference>
<evidence type="ECO:0000256" key="4">
    <source>
        <dbReference type="ARBA" id="ARBA00022737"/>
    </source>
</evidence>
<accession>A0A1G5PHY1</accession>
<dbReference type="RefSeq" id="WP_092991449.1">
    <property type="nucleotide sequence ID" value="NZ_FMWD01000001.1"/>
</dbReference>
<keyword evidence="8" id="KW-0472">Membrane</keyword>
<dbReference type="EMBL" id="FMWD01000001">
    <property type="protein sequence ID" value="SCZ49125.1"/>
    <property type="molecule type" value="Genomic_DNA"/>
</dbReference>
<dbReference type="GO" id="GO:0051539">
    <property type="term" value="F:4 iron, 4 sulfur cluster binding"/>
    <property type="evidence" value="ECO:0007669"/>
    <property type="project" value="UniProtKB-KW"/>
</dbReference>
<keyword evidence="1 8" id="KW-0813">Transport</keyword>
<dbReference type="PANTHER" id="PTHR43034:SF2">
    <property type="entry name" value="ION-TRANSLOCATING OXIDOREDUCTASE COMPLEX SUBUNIT C"/>
    <property type="match status" value="1"/>
</dbReference>
<evidence type="ECO:0000256" key="7">
    <source>
        <dbReference type="ARBA" id="ARBA00023014"/>
    </source>
</evidence>
<keyword evidence="6 8" id="KW-0408">Iron</keyword>
<organism evidence="10 11">
    <name type="scientific">Thiohalomonas denitrificans</name>
    <dbReference type="NCBI Taxonomy" id="415747"/>
    <lineage>
        <taxon>Bacteria</taxon>
        <taxon>Pseudomonadati</taxon>
        <taxon>Pseudomonadota</taxon>
        <taxon>Gammaproteobacteria</taxon>
        <taxon>Thiohalomonadales</taxon>
        <taxon>Thiohalomonadaceae</taxon>
        <taxon>Thiohalomonas</taxon>
    </lineage>
</organism>
<dbReference type="NCBIfam" id="TIGR01945">
    <property type="entry name" value="rnfC"/>
    <property type="match status" value="1"/>
</dbReference>
<evidence type="ECO:0000313" key="11">
    <source>
        <dbReference type="Proteomes" id="UP000199648"/>
    </source>
</evidence>
<keyword evidence="7 8" id="KW-0411">Iron-sulfur</keyword>
<dbReference type="Proteomes" id="UP000199648">
    <property type="component" value="Unassembled WGS sequence"/>
</dbReference>
<dbReference type="Pfam" id="PF12838">
    <property type="entry name" value="Fer4_7"/>
    <property type="match status" value="1"/>
</dbReference>
<feature type="domain" description="4Fe-4S ferredoxin-type" evidence="9">
    <location>
        <begin position="405"/>
        <end position="434"/>
    </location>
</feature>
<dbReference type="SUPFAM" id="SSF46548">
    <property type="entry name" value="alpha-helical ferredoxin"/>
    <property type="match status" value="1"/>
</dbReference>
<keyword evidence="8" id="KW-1278">Translocase</keyword>
<feature type="binding site" evidence="8">
    <location>
        <position position="384"/>
    </location>
    <ligand>
        <name>[4Fe-4S] cluster</name>
        <dbReference type="ChEBI" id="CHEBI:49883"/>
        <label>2</label>
    </ligand>
</feature>
<dbReference type="InterPro" id="IPR011538">
    <property type="entry name" value="Nuo51_FMN-bd"/>
</dbReference>
<dbReference type="InterPro" id="IPR019554">
    <property type="entry name" value="Soluble_ligand-bd"/>
</dbReference>
<comment type="cofactor">
    <cofactor evidence="8">
        <name>[4Fe-4S] cluster</name>
        <dbReference type="ChEBI" id="CHEBI:49883"/>
    </cofactor>
    <text evidence="8">Binds 2 [4Fe-4S] clusters per subunit.</text>
</comment>
<dbReference type="SUPFAM" id="SSF142019">
    <property type="entry name" value="Nqo1 FMN-binding domain-like"/>
    <property type="match status" value="1"/>
</dbReference>
<keyword evidence="8" id="KW-1003">Cell membrane</keyword>
<dbReference type="InterPro" id="IPR017896">
    <property type="entry name" value="4Fe4S_Fe-S-bd"/>
</dbReference>
<dbReference type="Pfam" id="PF10531">
    <property type="entry name" value="SLBB"/>
    <property type="match status" value="1"/>
</dbReference>
<keyword evidence="8" id="KW-0997">Cell inner membrane</keyword>